<evidence type="ECO:0000313" key="4">
    <source>
        <dbReference type="Proteomes" id="UP000054383"/>
    </source>
</evidence>
<gene>
    <name evidence="3" type="ORF">PISL3812_05742</name>
</gene>
<protein>
    <submittedName>
        <fullName evidence="3">Essential nuclear protein 1</fullName>
    </submittedName>
</protein>
<feature type="region of interest" description="Disordered" evidence="2">
    <location>
        <begin position="1"/>
        <end position="48"/>
    </location>
</feature>
<reference evidence="3 4" key="1">
    <citation type="submission" date="2015-04" db="EMBL/GenBank/DDBJ databases">
        <authorList>
            <person name="Syromyatnikov M.Y."/>
            <person name="Popov V.N."/>
        </authorList>
    </citation>
    <scope>NUCLEOTIDE SEQUENCE [LARGE SCALE GENOMIC DNA]</scope>
    <source>
        <strain evidence="3">WF-38-12</strain>
    </source>
</reference>
<dbReference type="InterPro" id="IPR007955">
    <property type="entry name" value="Bystin"/>
</dbReference>
<dbReference type="STRING" id="28573.A0A0U1LZG1"/>
<feature type="region of interest" description="Disordered" evidence="2">
    <location>
        <begin position="79"/>
        <end position="133"/>
    </location>
</feature>
<dbReference type="GO" id="GO:0030688">
    <property type="term" value="C:preribosome, small subunit precursor"/>
    <property type="evidence" value="ECO:0007669"/>
    <property type="project" value="EnsemblFungi"/>
</dbReference>
<accession>A0A0U1LZG1</accession>
<dbReference type="GO" id="GO:0032040">
    <property type="term" value="C:small-subunit processome"/>
    <property type="evidence" value="ECO:0007669"/>
    <property type="project" value="EnsemblFungi"/>
</dbReference>
<comment type="similarity">
    <text evidence="1">Belongs to the bystin family.</text>
</comment>
<dbReference type="AlphaFoldDB" id="A0A0U1LZG1"/>
<dbReference type="PANTHER" id="PTHR12821">
    <property type="entry name" value="BYSTIN"/>
    <property type="match status" value="1"/>
</dbReference>
<evidence type="ECO:0000313" key="3">
    <source>
        <dbReference type="EMBL" id="CRG88708.1"/>
    </source>
</evidence>
<dbReference type="Proteomes" id="UP000054383">
    <property type="component" value="Unassembled WGS sequence"/>
</dbReference>
<dbReference type="GO" id="GO:0030686">
    <property type="term" value="C:90S preribosome"/>
    <property type="evidence" value="ECO:0007669"/>
    <property type="project" value="EnsemblFungi"/>
</dbReference>
<dbReference type="PANTHER" id="PTHR12821:SF0">
    <property type="entry name" value="BYSTIN"/>
    <property type="match status" value="1"/>
</dbReference>
<sequence>MPKATTPRSTARRHNPLADDILSSGHLRTTSAQSGGKRKSRGDEDDDDAVAAAAAEKFIDAKASRKILQIGQDLADEEAAERRAALGQSSEPVNKAFDFSSRFDEDAQGSDDEDKFGEEQWADEDEVDDAEIDPNDLDMFNKFIPSGEQDPIFDPQEPEANEDGSGVNLADLILEKIAAYEAKQAGDEQPLIKGGGVPEDAVQIPAKALEVYEKVGMILSRYKSGPLPKPFKILPTLPQWPTLLDITRPDSWTANAVYAGTRIFISAKPAIAQEYINTVLLERVRDEIHETRKLNVHVYNAMKKALYKPACFFKGLLFPLVGSGVCTLREAHIVSSVIARVSIPVLHSAAALLRLCEMAAEQTSSSLSSEGTGATNIFIRVFLEKKYALPYKVIDALVFHFLRFRTTEQNEDEMMVDGKHAPPPSAAAAMNFKLPVLWHQSLLVFAQRYRNDITEDQREALLDLLLVRGHREIGPEVRRELLAGRGRGVVVASAESQAAAAAGDDTMDME</sequence>
<dbReference type="GO" id="GO:0000447">
    <property type="term" value="P:endonucleolytic cleavage in ITS1 to separate SSU-rRNA from 5.8S rRNA and LSU-rRNA from tricistronic rRNA transcript (SSU-rRNA, 5.8S rRNA, LSU-rRNA)"/>
    <property type="evidence" value="ECO:0007669"/>
    <property type="project" value="EnsemblFungi"/>
</dbReference>
<name>A0A0U1LZG1_TALIS</name>
<organism evidence="3 4">
    <name type="scientific">Talaromyces islandicus</name>
    <name type="common">Penicillium islandicum</name>
    <dbReference type="NCBI Taxonomy" id="28573"/>
    <lineage>
        <taxon>Eukaryota</taxon>
        <taxon>Fungi</taxon>
        <taxon>Dikarya</taxon>
        <taxon>Ascomycota</taxon>
        <taxon>Pezizomycotina</taxon>
        <taxon>Eurotiomycetes</taxon>
        <taxon>Eurotiomycetidae</taxon>
        <taxon>Eurotiales</taxon>
        <taxon>Trichocomaceae</taxon>
        <taxon>Talaromyces</taxon>
        <taxon>Talaromyces sect. Islandici</taxon>
    </lineage>
</organism>
<dbReference type="OrthoDB" id="2192561at2759"/>
<proteinExistence type="inferred from homology"/>
<dbReference type="GO" id="GO:0016973">
    <property type="term" value="P:poly(A)+ mRNA export from nucleus"/>
    <property type="evidence" value="ECO:0007669"/>
    <property type="project" value="EnsemblFungi"/>
</dbReference>
<evidence type="ECO:0000256" key="2">
    <source>
        <dbReference type="SAM" id="MobiDB-lite"/>
    </source>
</evidence>
<dbReference type="EMBL" id="CVMT01000005">
    <property type="protein sequence ID" value="CRG88708.1"/>
    <property type="molecule type" value="Genomic_DNA"/>
</dbReference>
<dbReference type="OMA" id="TKLPVIW"/>
<dbReference type="GO" id="GO:0005737">
    <property type="term" value="C:cytoplasm"/>
    <property type="evidence" value="ECO:0007669"/>
    <property type="project" value="EnsemblFungi"/>
</dbReference>
<feature type="compositionally biased region" description="Acidic residues" evidence="2">
    <location>
        <begin position="106"/>
        <end position="133"/>
    </location>
</feature>
<keyword evidence="4" id="KW-1185">Reference proteome</keyword>
<dbReference type="Pfam" id="PF05291">
    <property type="entry name" value="Bystin"/>
    <property type="match status" value="1"/>
</dbReference>
<evidence type="ECO:0000256" key="1">
    <source>
        <dbReference type="ARBA" id="ARBA00007114"/>
    </source>
</evidence>
<dbReference type="GO" id="GO:0030515">
    <property type="term" value="F:snoRNA binding"/>
    <property type="evidence" value="ECO:0007669"/>
    <property type="project" value="EnsemblFungi"/>
</dbReference>